<gene>
    <name evidence="1" type="ORF">DACRYDRAFT_15676</name>
</gene>
<dbReference type="EMBL" id="JH795862">
    <property type="protein sequence ID" value="EJU02403.1"/>
    <property type="molecule type" value="Genomic_DNA"/>
</dbReference>
<dbReference type="AlphaFoldDB" id="M5GDH6"/>
<evidence type="ECO:0000313" key="1">
    <source>
        <dbReference type="EMBL" id="EJU02403.1"/>
    </source>
</evidence>
<dbReference type="GeneID" id="63686188"/>
<accession>M5GDH6</accession>
<protein>
    <submittedName>
        <fullName evidence="1">Uncharacterized protein</fullName>
    </submittedName>
</protein>
<dbReference type="Proteomes" id="UP000030653">
    <property type="component" value="Unassembled WGS sequence"/>
</dbReference>
<sequence>MSPSDKFKKAMGEDWVKEAGHRIDYKITGDKTGKKEIIVAAQAMFKIRQKLLAKVKQIGIQEMEDDETFTEYGRNWIPSADVIHDKAVKQLSHTLHMGVWISKIDWEHLRMDD</sequence>
<name>M5GDH6_DACPD</name>
<dbReference type="RefSeq" id="XP_040629297.1">
    <property type="nucleotide sequence ID" value="XM_040771126.1"/>
</dbReference>
<keyword evidence="2" id="KW-1185">Reference proteome</keyword>
<proteinExistence type="predicted"/>
<organism evidence="1 2">
    <name type="scientific">Dacryopinax primogenitus (strain DJM 731)</name>
    <name type="common">Brown rot fungus</name>
    <dbReference type="NCBI Taxonomy" id="1858805"/>
    <lineage>
        <taxon>Eukaryota</taxon>
        <taxon>Fungi</taxon>
        <taxon>Dikarya</taxon>
        <taxon>Basidiomycota</taxon>
        <taxon>Agaricomycotina</taxon>
        <taxon>Dacrymycetes</taxon>
        <taxon>Dacrymycetales</taxon>
        <taxon>Dacrymycetaceae</taxon>
        <taxon>Dacryopinax</taxon>
    </lineage>
</organism>
<reference evidence="1 2" key="1">
    <citation type="journal article" date="2012" name="Science">
        <title>The Paleozoic origin of enzymatic lignin decomposition reconstructed from 31 fungal genomes.</title>
        <authorList>
            <person name="Floudas D."/>
            <person name="Binder M."/>
            <person name="Riley R."/>
            <person name="Barry K."/>
            <person name="Blanchette R.A."/>
            <person name="Henrissat B."/>
            <person name="Martinez A.T."/>
            <person name="Otillar R."/>
            <person name="Spatafora J.W."/>
            <person name="Yadav J.S."/>
            <person name="Aerts A."/>
            <person name="Benoit I."/>
            <person name="Boyd A."/>
            <person name="Carlson A."/>
            <person name="Copeland A."/>
            <person name="Coutinho P.M."/>
            <person name="de Vries R.P."/>
            <person name="Ferreira P."/>
            <person name="Findley K."/>
            <person name="Foster B."/>
            <person name="Gaskell J."/>
            <person name="Glotzer D."/>
            <person name="Gorecki P."/>
            <person name="Heitman J."/>
            <person name="Hesse C."/>
            <person name="Hori C."/>
            <person name="Igarashi K."/>
            <person name="Jurgens J.A."/>
            <person name="Kallen N."/>
            <person name="Kersten P."/>
            <person name="Kohler A."/>
            <person name="Kuees U."/>
            <person name="Kumar T.K.A."/>
            <person name="Kuo A."/>
            <person name="LaButti K."/>
            <person name="Larrondo L.F."/>
            <person name="Lindquist E."/>
            <person name="Ling A."/>
            <person name="Lombard V."/>
            <person name="Lucas S."/>
            <person name="Lundell T."/>
            <person name="Martin R."/>
            <person name="McLaughlin D.J."/>
            <person name="Morgenstern I."/>
            <person name="Morin E."/>
            <person name="Murat C."/>
            <person name="Nagy L.G."/>
            <person name="Nolan M."/>
            <person name="Ohm R.A."/>
            <person name="Patyshakuliyeva A."/>
            <person name="Rokas A."/>
            <person name="Ruiz-Duenas F.J."/>
            <person name="Sabat G."/>
            <person name="Salamov A."/>
            <person name="Samejima M."/>
            <person name="Schmutz J."/>
            <person name="Slot J.C."/>
            <person name="St John F."/>
            <person name="Stenlid J."/>
            <person name="Sun H."/>
            <person name="Sun S."/>
            <person name="Syed K."/>
            <person name="Tsang A."/>
            <person name="Wiebenga A."/>
            <person name="Young D."/>
            <person name="Pisabarro A."/>
            <person name="Eastwood D.C."/>
            <person name="Martin F."/>
            <person name="Cullen D."/>
            <person name="Grigoriev I.V."/>
            <person name="Hibbett D.S."/>
        </authorList>
    </citation>
    <scope>NUCLEOTIDE SEQUENCE [LARGE SCALE GENOMIC DNA]</scope>
    <source>
        <strain evidence="1 2">DJM-731 SS1</strain>
    </source>
</reference>
<evidence type="ECO:0000313" key="2">
    <source>
        <dbReference type="Proteomes" id="UP000030653"/>
    </source>
</evidence>
<dbReference type="HOGENOM" id="CLU_2133425_0_0_1"/>